<comment type="caution">
    <text evidence="1">The sequence shown here is derived from an EMBL/GenBank/DDBJ whole genome shotgun (WGS) entry which is preliminary data.</text>
</comment>
<name>A0A0F9T7G8_9ZZZZ</name>
<evidence type="ECO:0000313" key="1">
    <source>
        <dbReference type="EMBL" id="KKN44916.1"/>
    </source>
</evidence>
<proteinExistence type="predicted"/>
<accession>A0A0F9T7G8</accession>
<dbReference type="AlphaFoldDB" id="A0A0F9T7G8"/>
<gene>
    <name evidence="1" type="ORF">LCGC14_0688340</name>
</gene>
<sequence>MALLMDKKAEITKLIKVEMIITDLFITLKVMSGKYK</sequence>
<dbReference type="EMBL" id="LAZR01001420">
    <property type="protein sequence ID" value="KKN44916.1"/>
    <property type="molecule type" value="Genomic_DNA"/>
</dbReference>
<reference evidence="1" key="1">
    <citation type="journal article" date="2015" name="Nature">
        <title>Complex archaea that bridge the gap between prokaryotes and eukaryotes.</title>
        <authorList>
            <person name="Spang A."/>
            <person name="Saw J.H."/>
            <person name="Jorgensen S.L."/>
            <person name="Zaremba-Niedzwiedzka K."/>
            <person name="Martijn J."/>
            <person name="Lind A.E."/>
            <person name="van Eijk R."/>
            <person name="Schleper C."/>
            <person name="Guy L."/>
            <person name="Ettema T.J."/>
        </authorList>
    </citation>
    <scope>NUCLEOTIDE SEQUENCE</scope>
</reference>
<organism evidence="1">
    <name type="scientific">marine sediment metagenome</name>
    <dbReference type="NCBI Taxonomy" id="412755"/>
    <lineage>
        <taxon>unclassified sequences</taxon>
        <taxon>metagenomes</taxon>
        <taxon>ecological metagenomes</taxon>
    </lineage>
</organism>
<protein>
    <submittedName>
        <fullName evidence="1">Uncharacterized protein</fullName>
    </submittedName>
</protein>